<reference evidence="4" key="2">
    <citation type="submission" date="2025-08" db="UniProtKB">
        <authorList>
            <consortium name="Ensembl"/>
        </authorList>
    </citation>
    <scope>IDENTIFICATION</scope>
    <source>
        <strain evidence="4">Hd-rR</strain>
    </source>
</reference>
<evidence type="ECO:0000259" key="3">
    <source>
        <dbReference type="Pfam" id="PF20688"/>
    </source>
</evidence>
<dbReference type="InterPro" id="IPR048659">
    <property type="entry name" value="GREB1-like_2nd"/>
</dbReference>
<evidence type="ECO:0000313" key="5">
    <source>
        <dbReference type="Proteomes" id="UP000001038"/>
    </source>
</evidence>
<dbReference type="InterPro" id="IPR046926">
    <property type="entry name" value="GREB1_N"/>
</dbReference>
<evidence type="ECO:0000313" key="4">
    <source>
        <dbReference type="Ensembl" id="ENSORLP00000028374.1"/>
    </source>
</evidence>
<dbReference type="InterPro" id="IPR028422">
    <property type="entry name" value="GREB1"/>
</dbReference>
<feature type="compositionally biased region" description="Acidic residues" evidence="1">
    <location>
        <begin position="53"/>
        <end position="62"/>
    </location>
</feature>
<gene>
    <name evidence="4" type="primary">GREB1</name>
    <name evidence="4" type="synonym">greb1</name>
</gene>
<dbReference type="GeneTree" id="ENSGT00390000008041"/>
<accession>A0A3B3H8W9</accession>
<feature type="region of interest" description="Disordered" evidence="1">
    <location>
        <begin position="47"/>
        <end position="75"/>
    </location>
</feature>
<dbReference type="Proteomes" id="UP000001038">
    <property type="component" value="Chromosome 3"/>
</dbReference>
<dbReference type="Ensembl" id="ENSORLT00000028307.1">
    <property type="protein sequence ID" value="ENSORLP00000028374.1"/>
    <property type="gene ID" value="ENSORLG00000011615.2"/>
</dbReference>
<dbReference type="Pfam" id="PF15782">
    <property type="entry name" value="GREB1_N"/>
    <property type="match status" value="1"/>
</dbReference>
<sequence>MGNSYAGQLRSARFEEVLHNSIEASLRSNTLVPRPVFSQLYLETEQSFGRAENDDEDDEDGSESNSPPIPYQMKPPPEGCCTADGFCQAGKDLRLSSLASDTLDVPAGFMLVGVKSPSLPDNLLVCAVDHRFLPDERGRNALLGFSGNCMGCGEKGFRYFTEFSNHINLKLSTQPKKQKHLKYHLYRNKQGILVKGAPICWRVNATHTNAGPPKKRHKGWSPDLSANSLQESTVKSPPASLSLSTLSVSSVVTNGNRSEIPSLQSSSQPSAAIFPPLQLSVTVPDQLLHTCRLQPVILKGHGPLPQLTGNVRDILVSSLLHSCYMSSQTLPRIYQHYGPSPIQPLSTEMQILLTIYYLVQLGQCKPSFQHELVLH</sequence>
<reference evidence="4 5" key="1">
    <citation type="journal article" date="2007" name="Nature">
        <title>The medaka draft genome and insights into vertebrate genome evolution.</title>
        <authorList>
            <person name="Kasahara M."/>
            <person name="Naruse K."/>
            <person name="Sasaki S."/>
            <person name="Nakatani Y."/>
            <person name="Qu W."/>
            <person name="Ahsan B."/>
            <person name="Yamada T."/>
            <person name="Nagayasu Y."/>
            <person name="Doi K."/>
            <person name="Kasai Y."/>
            <person name="Jindo T."/>
            <person name="Kobayashi D."/>
            <person name="Shimada A."/>
            <person name="Toyoda A."/>
            <person name="Kuroki Y."/>
            <person name="Fujiyama A."/>
            <person name="Sasaki T."/>
            <person name="Shimizu A."/>
            <person name="Asakawa S."/>
            <person name="Shimizu N."/>
            <person name="Hashimoto S."/>
            <person name="Yang J."/>
            <person name="Lee Y."/>
            <person name="Matsushima K."/>
            <person name="Sugano S."/>
            <person name="Sakaizumi M."/>
            <person name="Narita T."/>
            <person name="Ohishi K."/>
            <person name="Haga S."/>
            <person name="Ohta F."/>
            <person name="Nomoto H."/>
            <person name="Nogata K."/>
            <person name="Morishita T."/>
            <person name="Endo T."/>
            <person name="Shin-I T."/>
            <person name="Takeda H."/>
            <person name="Morishita S."/>
            <person name="Kohara Y."/>
        </authorList>
    </citation>
    <scope>NUCLEOTIDE SEQUENCE [LARGE SCALE GENOMIC DNA]</scope>
    <source>
        <strain evidence="4 5">Hd-rR</strain>
    </source>
</reference>
<reference evidence="4" key="3">
    <citation type="submission" date="2025-09" db="UniProtKB">
        <authorList>
            <consortium name="Ensembl"/>
        </authorList>
    </citation>
    <scope>IDENTIFICATION</scope>
    <source>
        <strain evidence="4">Hd-rR</strain>
    </source>
</reference>
<organism evidence="4 5">
    <name type="scientific">Oryzias latipes</name>
    <name type="common">Japanese rice fish</name>
    <name type="synonym">Japanese killifish</name>
    <dbReference type="NCBI Taxonomy" id="8090"/>
    <lineage>
        <taxon>Eukaryota</taxon>
        <taxon>Metazoa</taxon>
        <taxon>Chordata</taxon>
        <taxon>Craniata</taxon>
        <taxon>Vertebrata</taxon>
        <taxon>Euteleostomi</taxon>
        <taxon>Actinopterygii</taxon>
        <taxon>Neopterygii</taxon>
        <taxon>Teleostei</taxon>
        <taxon>Neoteleostei</taxon>
        <taxon>Acanthomorphata</taxon>
        <taxon>Ovalentaria</taxon>
        <taxon>Atherinomorphae</taxon>
        <taxon>Beloniformes</taxon>
        <taxon>Adrianichthyidae</taxon>
        <taxon>Oryziinae</taxon>
        <taxon>Oryzias</taxon>
    </lineage>
</organism>
<dbReference type="PANTHER" id="PTHR15720">
    <property type="entry name" value="GREB1-RELATED"/>
    <property type="match status" value="1"/>
</dbReference>
<dbReference type="Pfam" id="PF20688">
    <property type="entry name" value="GREB1_2nd"/>
    <property type="match status" value="1"/>
</dbReference>
<keyword evidence="5" id="KW-1185">Reference proteome</keyword>
<proteinExistence type="predicted"/>
<dbReference type="AlphaFoldDB" id="A0A3B3H8W9"/>
<evidence type="ECO:0000256" key="1">
    <source>
        <dbReference type="SAM" id="MobiDB-lite"/>
    </source>
</evidence>
<name>A0A3B3H8W9_ORYLA</name>
<feature type="domain" description="GREB1-like second" evidence="3">
    <location>
        <begin position="205"/>
        <end position="363"/>
    </location>
</feature>
<protein>
    <submittedName>
        <fullName evidence="4">Growth regulating estrogen receptor binding 1</fullName>
    </submittedName>
</protein>
<feature type="region of interest" description="Disordered" evidence="1">
    <location>
        <begin position="207"/>
        <end position="231"/>
    </location>
</feature>
<dbReference type="Bgee" id="ENSORLG00000011615">
    <property type="expression patterns" value="Expressed in ovary and 4 other cell types or tissues"/>
</dbReference>
<feature type="domain" description="GREB1 N-terminal" evidence="2">
    <location>
        <begin position="52"/>
        <end position="202"/>
    </location>
</feature>
<evidence type="ECO:0000259" key="2">
    <source>
        <dbReference type="Pfam" id="PF15782"/>
    </source>
</evidence>
<dbReference type="PANTHER" id="PTHR15720:SF13">
    <property type="entry name" value="PROTEIN GREB1"/>
    <property type="match status" value="1"/>
</dbReference>